<keyword evidence="5" id="KW-0408">Iron</keyword>
<keyword evidence="6 9" id="KW-0472">Membrane</keyword>
<feature type="transmembrane region" description="Helical" evidence="9">
    <location>
        <begin position="750"/>
        <end position="769"/>
    </location>
</feature>
<evidence type="ECO:0000313" key="12">
    <source>
        <dbReference type="Proteomes" id="UP000001075"/>
    </source>
</evidence>
<dbReference type="AlphaFoldDB" id="G3I8K2"/>
<dbReference type="InterPro" id="IPR036084">
    <property type="entry name" value="Ser_inhib-like_sf"/>
</dbReference>
<feature type="domain" description="VWFD" evidence="10">
    <location>
        <begin position="1"/>
        <end position="47"/>
    </location>
</feature>
<dbReference type="InterPro" id="IPR001846">
    <property type="entry name" value="VWF_type-D"/>
</dbReference>
<dbReference type="PANTHER" id="PTHR46160">
    <property type="entry name" value="ALPHA-TECTORIN-RELATED"/>
    <property type="match status" value="1"/>
</dbReference>
<evidence type="ECO:0000256" key="3">
    <source>
        <dbReference type="ARBA" id="ARBA00022729"/>
    </source>
</evidence>
<dbReference type="PROSITE" id="PS51233">
    <property type="entry name" value="VWFD"/>
    <property type="match status" value="2"/>
</dbReference>
<dbReference type="SMART" id="SM00832">
    <property type="entry name" value="C8"/>
    <property type="match status" value="2"/>
</dbReference>
<evidence type="ECO:0000256" key="8">
    <source>
        <dbReference type="ARBA" id="ARBA00023180"/>
    </source>
</evidence>
<keyword evidence="7" id="KW-1015">Disulfide bond</keyword>
<dbReference type="Pfam" id="PF08742">
    <property type="entry name" value="C8"/>
    <property type="match status" value="2"/>
</dbReference>
<evidence type="ECO:0000256" key="6">
    <source>
        <dbReference type="ARBA" id="ARBA00023136"/>
    </source>
</evidence>
<evidence type="ECO:0000256" key="1">
    <source>
        <dbReference type="ARBA" id="ARBA00004236"/>
    </source>
</evidence>
<evidence type="ECO:0000259" key="10">
    <source>
        <dbReference type="PROSITE" id="PS51233"/>
    </source>
</evidence>
<keyword evidence="4" id="KW-0677">Repeat</keyword>
<gene>
    <name evidence="11" type="ORF">I79_019877</name>
</gene>
<dbReference type="STRING" id="10029.G3I8K2"/>
<dbReference type="GO" id="GO:0016491">
    <property type="term" value="F:oxidoreductase activity"/>
    <property type="evidence" value="ECO:0007669"/>
    <property type="project" value="InterPro"/>
</dbReference>
<organism evidence="11 12">
    <name type="scientific">Cricetulus griseus</name>
    <name type="common">Chinese hamster</name>
    <name type="synonym">Cricetulus barabensis griseus</name>
    <dbReference type="NCBI Taxonomy" id="10029"/>
    <lineage>
        <taxon>Eukaryota</taxon>
        <taxon>Metazoa</taxon>
        <taxon>Chordata</taxon>
        <taxon>Craniata</taxon>
        <taxon>Vertebrata</taxon>
        <taxon>Euteleostomi</taxon>
        <taxon>Mammalia</taxon>
        <taxon>Eutheria</taxon>
        <taxon>Euarchontoglires</taxon>
        <taxon>Glires</taxon>
        <taxon>Rodentia</taxon>
        <taxon>Myomorpha</taxon>
        <taxon>Muroidea</taxon>
        <taxon>Cricetidae</taxon>
        <taxon>Cricetinae</taxon>
        <taxon>Cricetulus</taxon>
    </lineage>
</organism>
<dbReference type="Pfam" id="PF12714">
    <property type="entry name" value="TILa"/>
    <property type="match status" value="1"/>
</dbReference>
<dbReference type="PaxDb" id="10029-XP_007631302.1"/>
<feature type="transmembrane region" description="Helical" evidence="9">
    <location>
        <begin position="781"/>
        <end position="803"/>
    </location>
</feature>
<feature type="transmembrane region" description="Helical" evidence="9">
    <location>
        <begin position="848"/>
        <end position="870"/>
    </location>
</feature>
<dbReference type="Pfam" id="PF00094">
    <property type="entry name" value="VWD"/>
    <property type="match status" value="2"/>
</dbReference>
<accession>G3I8K2</accession>
<dbReference type="SUPFAM" id="SSF57567">
    <property type="entry name" value="Serine protease inhibitors"/>
    <property type="match status" value="2"/>
</dbReference>
<comment type="subcellular location">
    <subcellularLocation>
        <location evidence="1">Cell membrane</location>
    </subcellularLocation>
</comment>
<dbReference type="Pfam" id="PF01826">
    <property type="entry name" value="TIL"/>
    <property type="match status" value="2"/>
</dbReference>
<dbReference type="InterPro" id="IPR006694">
    <property type="entry name" value="Fatty_acid_hydroxylase"/>
</dbReference>
<dbReference type="GO" id="GO:0005506">
    <property type="term" value="F:iron ion binding"/>
    <property type="evidence" value="ECO:0007669"/>
    <property type="project" value="InterPro"/>
</dbReference>
<reference evidence="12" key="1">
    <citation type="journal article" date="2011" name="Nat. Biotechnol.">
        <title>The genomic sequence of the Chinese hamster ovary (CHO)-K1 cell line.</title>
        <authorList>
            <person name="Xu X."/>
            <person name="Nagarajan H."/>
            <person name="Lewis N.E."/>
            <person name="Pan S."/>
            <person name="Cai Z."/>
            <person name="Liu X."/>
            <person name="Chen W."/>
            <person name="Xie M."/>
            <person name="Wang W."/>
            <person name="Hammond S."/>
            <person name="Andersen M.R."/>
            <person name="Neff N."/>
            <person name="Passarelli B."/>
            <person name="Koh W."/>
            <person name="Fan H.C."/>
            <person name="Wang J."/>
            <person name="Gui Y."/>
            <person name="Lee K.H."/>
            <person name="Betenbaugh M.J."/>
            <person name="Quake S.R."/>
            <person name="Famili I."/>
            <person name="Palsson B.O."/>
            <person name="Wang J."/>
        </authorList>
    </citation>
    <scope>NUCLEOTIDE SEQUENCE [LARGE SCALE GENOMIC DNA]</scope>
    <source>
        <strain evidence="12">CHO K1 cell line</strain>
    </source>
</reference>
<keyword evidence="2" id="KW-1003">Cell membrane</keyword>
<evidence type="ECO:0000256" key="4">
    <source>
        <dbReference type="ARBA" id="ARBA00022737"/>
    </source>
</evidence>
<dbReference type="FunFam" id="2.10.25.10:FF:000055">
    <property type="entry name" value="alpha-tectorin isoform X1"/>
    <property type="match status" value="2"/>
</dbReference>
<proteinExistence type="predicted"/>
<dbReference type="InterPro" id="IPR001007">
    <property type="entry name" value="VWF_dom"/>
</dbReference>
<evidence type="ECO:0000256" key="7">
    <source>
        <dbReference type="ARBA" id="ARBA00023157"/>
    </source>
</evidence>
<dbReference type="InterPro" id="IPR052749">
    <property type="entry name" value="Alpha-tectorin"/>
</dbReference>
<dbReference type="Gene3D" id="2.10.25.10">
    <property type="entry name" value="Laminin"/>
    <property type="match status" value="2"/>
</dbReference>
<evidence type="ECO:0000256" key="2">
    <source>
        <dbReference type="ARBA" id="ARBA00022475"/>
    </source>
</evidence>
<dbReference type="SMART" id="SM00215">
    <property type="entry name" value="VWC_out"/>
    <property type="match status" value="1"/>
</dbReference>
<dbReference type="eggNOG" id="KOG4291">
    <property type="taxonomic scope" value="Eukaryota"/>
</dbReference>
<keyword evidence="8" id="KW-0325">Glycoprotein</keyword>
<dbReference type="GO" id="GO:0031012">
    <property type="term" value="C:extracellular matrix"/>
    <property type="evidence" value="ECO:0007669"/>
    <property type="project" value="TreeGrafter"/>
</dbReference>
<protein>
    <submittedName>
        <fullName evidence="11">Alpha-tectorin</fullName>
    </submittedName>
</protein>
<dbReference type="GO" id="GO:0005886">
    <property type="term" value="C:plasma membrane"/>
    <property type="evidence" value="ECO:0007669"/>
    <property type="project" value="UniProtKB-SubCell"/>
</dbReference>
<keyword evidence="9" id="KW-1133">Transmembrane helix</keyword>
<dbReference type="GO" id="GO:0005201">
    <property type="term" value="F:extracellular matrix structural constituent"/>
    <property type="evidence" value="ECO:0007669"/>
    <property type="project" value="TreeGrafter"/>
</dbReference>
<dbReference type="SMART" id="SM00216">
    <property type="entry name" value="VWD"/>
    <property type="match status" value="1"/>
</dbReference>
<dbReference type="InterPro" id="IPR014853">
    <property type="entry name" value="VWF/SSPO/ZAN-like_Cys-rich_dom"/>
</dbReference>
<dbReference type="EMBL" id="JH001515">
    <property type="protein sequence ID" value="EGW10638.1"/>
    <property type="molecule type" value="Genomic_DNA"/>
</dbReference>
<dbReference type="PANTHER" id="PTHR46160:SF3">
    <property type="entry name" value="ALPHA-TECTORIN"/>
    <property type="match status" value="1"/>
</dbReference>
<dbReference type="InParanoid" id="G3I8K2"/>
<dbReference type="eggNOG" id="KOG1216">
    <property type="taxonomic scope" value="Eukaryota"/>
</dbReference>
<evidence type="ECO:0000256" key="9">
    <source>
        <dbReference type="SAM" id="Phobius"/>
    </source>
</evidence>
<dbReference type="Pfam" id="PF04116">
    <property type="entry name" value="FA_hydroxylase"/>
    <property type="match status" value="1"/>
</dbReference>
<sequence length="965" mass="108870">MYFNCTGGLCGFFNANASDEFCLPNGKCTDNLAVFLESWTTFEEICNGECGDLLKACNNDSELLKFYRGRSRCGIINDPSNSSFLECHGVVNVTAYYRTCLFRLCQSGGNESELCDSVARYASACKNADVEVGPWRTYDFCPLECPENSHFEECMTCTETCETLALGPICVDSCSEGCQCDEGYALQGSQCVTRSECGCNFEGHQLATNETFWVDQDCQIFCYCNGTDNSVHCETIPCRDDEYCMEESGLYYCQPRTDASCIVSGYGHYLTFDGYAFDFQTSCPLILCTTGSRSISDSIPKFIVTAKNEDRDPSLALWVKQVDVTVFGYSIVIHRAYKHTVLVSSKGPTSRMDSILMETVSWSSWMLLSHGGPASKGNHSVILEVLEEGQRAKDCPSHRQQSESRAVTCPPNSHYESCVSVCQPRCAAIRLKSDCNHYCVEGCQCDAGYVLNGKSCILPHNCGCYSDGKYYEPKQLFWNGDCTRRCRCFRRNLIQCDPRQCKSDEECALRSGVRGCFSTKTSYCLAAGGGVFRTFDGAFLRFPANCAFVLSTICQKLPDISFQLIINFDKPLSPSCNELQFSQYAATCDNAHIQTMQGDGYCLKLTDMKGFFQPCYGLLDPLPFYESCYLDGCYNHKKFQLCGSLAAYGEACRSFGILSTEWIEKENCYSHDIIDAEVTCKAAQMEVSISKCKLFQLGFEREGVRINDRQCTGIEGEDFISFQINNTKGNCGNIVQNQVSREIMFTVKSLPWISIPTISLFLLELRGYSKLYDDIGDFPSGWIHLIVSVVSFLFFTDMLIYWIHRGLHHRLFYKRIHKPHHIWKIPTPFASHAFHPVDGFLQSLPYHIYPFVFPLHKVVYLGLYVLVNVWTISIHDGDFRVPQMLRPYINGSAHHTDHHMFFDYNYGQYFTLWDRIGGSFKNPSSFEGKGPLSYVRKMAEGEFNSLAENGCKNEKLCNGEFTKTK</sequence>
<keyword evidence="3" id="KW-0732">Signal</keyword>
<feature type="domain" description="VWFD" evidence="10">
    <location>
        <begin position="259"/>
        <end position="446"/>
    </location>
</feature>
<dbReference type="CDD" id="cd19941">
    <property type="entry name" value="TIL"/>
    <property type="match status" value="2"/>
</dbReference>
<dbReference type="GO" id="GO:0008610">
    <property type="term" value="P:lipid biosynthetic process"/>
    <property type="evidence" value="ECO:0007669"/>
    <property type="project" value="InterPro"/>
</dbReference>
<name>G3I8K2_CRIGR</name>
<evidence type="ECO:0000256" key="5">
    <source>
        <dbReference type="ARBA" id="ARBA00023004"/>
    </source>
</evidence>
<dbReference type="Proteomes" id="UP000001075">
    <property type="component" value="Unassembled WGS sequence"/>
</dbReference>
<dbReference type="InterPro" id="IPR002919">
    <property type="entry name" value="TIL_dom"/>
</dbReference>
<dbReference type="InterPro" id="IPR025615">
    <property type="entry name" value="TILa_dom"/>
</dbReference>
<keyword evidence="9" id="KW-0812">Transmembrane</keyword>
<evidence type="ECO:0000313" key="11">
    <source>
        <dbReference type="EMBL" id="EGW10638.1"/>
    </source>
</evidence>